<evidence type="ECO:0000313" key="6">
    <source>
        <dbReference type="Proteomes" id="UP000199700"/>
    </source>
</evidence>
<dbReference type="InterPro" id="IPR036390">
    <property type="entry name" value="WH_DNA-bd_sf"/>
</dbReference>
<dbReference type="GO" id="GO:0003677">
    <property type="term" value="F:DNA binding"/>
    <property type="evidence" value="ECO:0007669"/>
    <property type="project" value="UniProtKB-KW"/>
</dbReference>
<evidence type="ECO:0000313" key="5">
    <source>
        <dbReference type="EMBL" id="SDS24467.1"/>
    </source>
</evidence>
<dbReference type="PROSITE" id="PS00894">
    <property type="entry name" value="HTH_DEOR_1"/>
    <property type="match status" value="1"/>
</dbReference>
<dbReference type="Gene3D" id="1.10.10.10">
    <property type="entry name" value="Winged helix-like DNA-binding domain superfamily/Winged helix DNA-binding domain"/>
    <property type="match status" value="1"/>
</dbReference>
<dbReference type="Pfam" id="PF00455">
    <property type="entry name" value="DeoRC"/>
    <property type="match status" value="1"/>
</dbReference>
<name>A0A1H1QMA1_BRESA</name>
<dbReference type="Proteomes" id="UP000199700">
    <property type="component" value="Chromosome"/>
</dbReference>
<evidence type="ECO:0000256" key="1">
    <source>
        <dbReference type="ARBA" id="ARBA00023015"/>
    </source>
</evidence>
<protein>
    <submittedName>
        <fullName evidence="5">DNA-binding transcriptional regulator of sugar metabolism, DeoR/GlpR family</fullName>
    </submittedName>
</protein>
<dbReference type="Gene3D" id="3.40.50.1360">
    <property type="match status" value="1"/>
</dbReference>
<feature type="domain" description="HTH deoR-type" evidence="4">
    <location>
        <begin position="3"/>
        <end position="58"/>
    </location>
</feature>
<proteinExistence type="predicted"/>
<dbReference type="SMART" id="SM01134">
    <property type="entry name" value="DeoRC"/>
    <property type="match status" value="1"/>
</dbReference>
<dbReference type="RefSeq" id="WP_092104583.1">
    <property type="nucleotide sequence ID" value="NZ_LT629739.1"/>
</dbReference>
<evidence type="ECO:0000256" key="3">
    <source>
        <dbReference type="ARBA" id="ARBA00023163"/>
    </source>
</evidence>
<dbReference type="STRING" id="629680.SAMN04489751_1566"/>
<dbReference type="InterPro" id="IPR001034">
    <property type="entry name" value="DeoR_HTH"/>
</dbReference>
<keyword evidence="2 5" id="KW-0238">DNA-binding</keyword>
<dbReference type="SUPFAM" id="SSF46785">
    <property type="entry name" value="Winged helix' DNA-binding domain"/>
    <property type="match status" value="1"/>
</dbReference>
<dbReference type="PANTHER" id="PTHR30363:SF44">
    <property type="entry name" value="AGA OPERON TRANSCRIPTIONAL REPRESSOR-RELATED"/>
    <property type="match status" value="1"/>
</dbReference>
<dbReference type="PROSITE" id="PS51000">
    <property type="entry name" value="HTH_DEOR_2"/>
    <property type="match status" value="1"/>
</dbReference>
<dbReference type="InterPro" id="IPR014036">
    <property type="entry name" value="DeoR-like_C"/>
</dbReference>
<sequence>MNAGDRREEIISRVRTQGEMSVEALSGMLGVTASTIRRDLARLTESGELTRTYGGVIAVPAESESTVDERSHEAPEVKRALGTWCAHQVPAGSHVLLDAGSTTAQIARVLRDTTPLSVVSTGLTSLQQMTDSPGVEFTLLGGRYRSISQGFIGPITEVGLEKFTFDFAFLGADAVTAEDGVCEASPEQVRLKELMSRRAAHVFVVAHAAKLGQRPFHAWADLGSGWTLVTDDSAAAEQIEAFEARGIRVVTVDAMGAGHPPGD</sequence>
<dbReference type="InterPro" id="IPR018356">
    <property type="entry name" value="Tscrpt_reg_HTH_DeoR_CS"/>
</dbReference>
<dbReference type="InterPro" id="IPR050313">
    <property type="entry name" value="Carb_Metab_HTH_regulators"/>
</dbReference>
<organism evidence="5 6">
    <name type="scientific">Brevibacterium sandarakinum</name>
    <dbReference type="NCBI Taxonomy" id="629680"/>
    <lineage>
        <taxon>Bacteria</taxon>
        <taxon>Bacillati</taxon>
        <taxon>Actinomycetota</taxon>
        <taxon>Actinomycetes</taxon>
        <taxon>Micrococcales</taxon>
        <taxon>Brevibacteriaceae</taxon>
        <taxon>Brevibacterium</taxon>
    </lineage>
</organism>
<keyword evidence="1" id="KW-0805">Transcription regulation</keyword>
<accession>A0A1H1QMA1</accession>
<evidence type="ECO:0000259" key="4">
    <source>
        <dbReference type="PROSITE" id="PS51000"/>
    </source>
</evidence>
<dbReference type="SUPFAM" id="SSF100950">
    <property type="entry name" value="NagB/RpiA/CoA transferase-like"/>
    <property type="match status" value="1"/>
</dbReference>
<dbReference type="EMBL" id="LT629739">
    <property type="protein sequence ID" value="SDS24467.1"/>
    <property type="molecule type" value="Genomic_DNA"/>
</dbReference>
<gene>
    <name evidence="5" type="ORF">SAMN04489751_1566</name>
</gene>
<dbReference type="AlphaFoldDB" id="A0A1H1QMA1"/>
<dbReference type="PRINTS" id="PR00037">
    <property type="entry name" value="HTHLACR"/>
</dbReference>
<dbReference type="PANTHER" id="PTHR30363">
    <property type="entry name" value="HTH-TYPE TRANSCRIPTIONAL REGULATOR SRLR-RELATED"/>
    <property type="match status" value="1"/>
</dbReference>
<dbReference type="GO" id="GO:0003700">
    <property type="term" value="F:DNA-binding transcription factor activity"/>
    <property type="evidence" value="ECO:0007669"/>
    <property type="project" value="InterPro"/>
</dbReference>
<dbReference type="Pfam" id="PF08220">
    <property type="entry name" value="HTH_DeoR"/>
    <property type="match status" value="1"/>
</dbReference>
<dbReference type="SMART" id="SM00420">
    <property type="entry name" value="HTH_DEOR"/>
    <property type="match status" value="1"/>
</dbReference>
<dbReference type="InterPro" id="IPR037171">
    <property type="entry name" value="NagB/RpiA_transferase-like"/>
</dbReference>
<keyword evidence="6" id="KW-1185">Reference proteome</keyword>
<evidence type="ECO:0000256" key="2">
    <source>
        <dbReference type="ARBA" id="ARBA00023125"/>
    </source>
</evidence>
<reference evidence="5" key="1">
    <citation type="submission" date="2016-10" db="EMBL/GenBank/DDBJ databases">
        <authorList>
            <person name="Varghese N."/>
            <person name="Submissions S."/>
        </authorList>
    </citation>
    <scope>NUCLEOTIDE SEQUENCE [LARGE SCALE GENOMIC DNA]</scope>
    <source>
        <strain evidence="5">DSM 22082</strain>
    </source>
</reference>
<dbReference type="OrthoDB" id="7688673at2"/>
<dbReference type="InterPro" id="IPR036388">
    <property type="entry name" value="WH-like_DNA-bd_sf"/>
</dbReference>
<keyword evidence="3" id="KW-0804">Transcription</keyword>